<evidence type="ECO:0000256" key="1">
    <source>
        <dbReference type="SAM" id="MobiDB-lite"/>
    </source>
</evidence>
<evidence type="ECO:0000259" key="3">
    <source>
        <dbReference type="PROSITE" id="PS50181"/>
    </source>
</evidence>
<feature type="transmembrane region" description="Helical" evidence="2">
    <location>
        <begin position="103"/>
        <end position="121"/>
    </location>
</feature>
<dbReference type="InterPro" id="IPR036047">
    <property type="entry name" value="F-box-like_dom_sf"/>
</dbReference>
<dbReference type="EMBL" id="JAUEPS010000024">
    <property type="protein sequence ID" value="KAK0455650.1"/>
    <property type="molecule type" value="Genomic_DNA"/>
</dbReference>
<dbReference type="SUPFAM" id="SSF81383">
    <property type="entry name" value="F-box domain"/>
    <property type="match status" value="1"/>
</dbReference>
<name>A0AA39K6Z0_ARMTA</name>
<proteinExistence type="predicted"/>
<keyword evidence="5" id="KW-1185">Reference proteome</keyword>
<keyword evidence="2" id="KW-1133">Transmembrane helix</keyword>
<evidence type="ECO:0000313" key="5">
    <source>
        <dbReference type="Proteomes" id="UP001175211"/>
    </source>
</evidence>
<feature type="domain" description="F-box" evidence="3">
    <location>
        <begin position="46"/>
        <end position="95"/>
    </location>
</feature>
<evidence type="ECO:0000256" key="2">
    <source>
        <dbReference type="SAM" id="Phobius"/>
    </source>
</evidence>
<dbReference type="RefSeq" id="XP_060329160.1">
    <property type="nucleotide sequence ID" value="XM_060480820.1"/>
</dbReference>
<dbReference type="AlphaFoldDB" id="A0AA39K6Z0"/>
<comment type="caution">
    <text evidence="4">The sequence shown here is derived from an EMBL/GenBank/DDBJ whole genome shotgun (WGS) entry which is preliminary data.</text>
</comment>
<protein>
    <recommendedName>
        <fullName evidence="3">F-box domain-containing protein</fullName>
    </recommendedName>
</protein>
<accession>A0AA39K6Z0</accession>
<gene>
    <name evidence="4" type="ORF">EV420DRAFT_1765313</name>
</gene>
<feature type="transmembrane region" description="Helical" evidence="2">
    <location>
        <begin position="128"/>
        <end position="149"/>
    </location>
</feature>
<dbReference type="InterPro" id="IPR001810">
    <property type="entry name" value="F-box_dom"/>
</dbReference>
<feature type="compositionally biased region" description="Basic and acidic residues" evidence="1">
    <location>
        <begin position="8"/>
        <end position="17"/>
    </location>
</feature>
<dbReference type="PROSITE" id="PS50181">
    <property type="entry name" value="FBOX"/>
    <property type="match status" value="1"/>
</dbReference>
<evidence type="ECO:0000313" key="4">
    <source>
        <dbReference type="EMBL" id="KAK0455650.1"/>
    </source>
</evidence>
<keyword evidence="2" id="KW-0812">Transmembrane</keyword>
<keyword evidence="2" id="KW-0472">Membrane</keyword>
<sequence>MESIGMEPRQEENERTSLKRVRTRNSTTKSLDKDEKKKRKTRKRDLSLLPMMPLDILFTICSVLTPRDLINLSRVDRNFCHTLTAHNVSFVWKAFSCLGFQRAMYVMVLFLTRSLNWFAPISSATQRIYLWAGSIVVAFAGTASSRSYFVAKKFPGIDAAILDMVPVTYPSYGSLPYYWIPAIQEIQEKIRNIEATGKPGASDRVAEFCKERKQEFEDMLEDNSRCESWARRYVRKQTEESMQLKEKSFFLYPKSYFVYRILHVNICPDIPFFFVPASYFLLLELNLN</sequence>
<dbReference type="Proteomes" id="UP001175211">
    <property type="component" value="Unassembled WGS sequence"/>
</dbReference>
<feature type="transmembrane region" description="Helical" evidence="2">
    <location>
        <begin position="46"/>
        <end position="65"/>
    </location>
</feature>
<dbReference type="GeneID" id="85364368"/>
<feature type="region of interest" description="Disordered" evidence="1">
    <location>
        <begin position="1"/>
        <end position="42"/>
    </location>
</feature>
<reference evidence="4" key="1">
    <citation type="submission" date="2023-06" db="EMBL/GenBank/DDBJ databases">
        <authorList>
            <consortium name="Lawrence Berkeley National Laboratory"/>
            <person name="Ahrendt S."/>
            <person name="Sahu N."/>
            <person name="Indic B."/>
            <person name="Wong-Bajracharya J."/>
            <person name="Merenyi Z."/>
            <person name="Ke H.-M."/>
            <person name="Monk M."/>
            <person name="Kocsube S."/>
            <person name="Drula E."/>
            <person name="Lipzen A."/>
            <person name="Balint B."/>
            <person name="Henrissat B."/>
            <person name="Andreopoulos B."/>
            <person name="Martin F.M."/>
            <person name="Harder C.B."/>
            <person name="Rigling D."/>
            <person name="Ford K.L."/>
            <person name="Foster G.D."/>
            <person name="Pangilinan J."/>
            <person name="Papanicolaou A."/>
            <person name="Barry K."/>
            <person name="LaButti K."/>
            <person name="Viragh M."/>
            <person name="Koriabine M."/>
            <person name="Yan M."/>
            <person name="Riley R."/>
            <person name="Champramary S."/>
            <person name="Plett K.L."/>
            <person name="Tsai I.J."/>
            <person name="Slot J."/>
            <person name="Sipos G."/>
            <person name="Plett J."/>
            <person name="Nagy L.G."/>
            <person name="Grigoriev I.V."/>
        </authorList>
    </citation>
    <scope>NUCLEOTIDE SEQUENCE</scope>
    <source>
        <strain evidence="4">CCBAS 213</strain>
    </source>
</reference>
<organism evidence="4 5">
    <name type="scientific">Armillaria tabescens</name>
    <name type="common">Ringless honey mushroom</name>
    <name type="synonym">Agaricus tabescens</name>
    <dbReference type="NCBI Taxonomy" id="1929756"/>
    <lineage>
        <taxon>Eukaryota</taxon>
        <taxon>Fungi</taxon>
        <taxon>Dikarya</taxon>
        <taxon>Basidiomycota</taxon>
        <taxon>Agaricomycotina</taxon>
        <taxon>Agaricomycetes</taxon>
        <taxon>Agaricomycetidae</taxon>
        <taxon>Agaricales</taxon>
        <taxon>Marasmiineae</taxon>
        <taxon>Physalacriaceae</taxon>
        <taxon>Desarmillaria</taxon>
    </lineage>
</organism>